<dbReference type="AlphaFoldDB" id="A0A9X2FLF4"/>
<evidence type="ECO:0000256" key="2">
    <source>
        <dbReference type="ARBA" id="ARBA00022670"/>
    </source>
</evidence>
<keyword evidence="5" id="KW-0862">Zinc</keyword>
<protein>
    <submittedName>
        <fullName evidence="9">DNA repair protein RadC</fullName>
    </submittedName>
</protein>
<dbReference type="Pfam" id="PF04002">
    <property type="entry name" value="RadC"/>
    <property type="match status" value="1"/>
</dbReference>
<organism evidence="9 10">
    <name type="scientific">Ligilactobacillus ubinensis</name>
    <dbReference type="NCBI Taxonomy" id="2876789"/>
    <lineage>
        <taxon>Bacteria</taxon>
        <taxon>Bacillati</taxon>
        <taxon>Bacillota</taxon>
        <taxon>Bacilli</taxon>
        <taxon>Lactobacillales</taxon>
        <taxon>Lactobacillaceae</taxon>
        <taxon>Ligilactobacillus</taxon>
    </lineage>
</organism>
<dbReference type="GO" id="GO:0006508">
    <property type="term" value="P:proteolysis"/>
    <property type="evidence" value="ECO:0007669"/>
    <property type="project" value="UniProtKB-KW"/>
</dbReference>
<dbReference type="InterPro" id="IPR001405">
    <property type="entry name" value="UPF0758"/>
</dbReference>
<dbReference type="PROSITE" id="PS50249">
    <property type="entry name" value="MPN"/>
    <property type="match status" value="1"/>
</dbReference>
<dbReference type="InterPro" id="IPR037518">
    <property type="entry name" value="MPN"/>
</dbReference>
<evidence type="ECO:0000256" key="5">
    <source>
        <dbReference type="ARBA" id="ARBA00022833"/>
    </source>
</evidence>
<dbReference type="EMBL" id="JAIULA010000005">
    <property type="protein sequence ID" value="MCP0886518.1"/>
    <property type="molecule type" value="Genomic_DNA"/>
</dbReference>
<gene>
    <name evidence="9" type="primary">radC</name>
    <name evidence="9" type="ORF">LB941_04090</name>
</gene>
<evidence type="ECO:0000256" key="7">
    <source>
        <dbReference type="RuleBase" id="RU003797"/>
    </source>
</evidence>
<dbReference type="RefSeq" id="WP_253359699.1">
    <property type="nucleotide sequence ID" value="NZ_JAIULA010000005.1"/>
</dbReference>
<dbReference type="Proteomes" id="UP001139006">
    <property type="component" value="Unassembled WGS sequence"/>
</dbReference>
<dbReference type="InterPro" id="IPR025657">
    <property type="entry name" value="RadC_JAB"/>
</dbReference>
<evidence type="ECO:0000256" key="6">
    <source>
        <dbReference type="ARBA" id="ARBA00023049"/>
    </source>
</evidence>
<name>A0A9X2FLF4_9LACO</name>
<evidence type="ECO:0000256" key="3">
    <source>
        <dbReference type="ARBA" id="ARBA00022723"/>
    </source>
</evidence>
<evidence type="ECO:0000313" key="9">
    <source>
        <dbReference type="EMBL" id="MCP0886518.1"/>
    </source>
</evidence>
<dbReference type="PROSITE" id="PS01302">
    <property type="entry name" value="UPF0758"/>
    <property type="match status" value="1"/>
</dbReference>
<keyword evidence="10" id="KW-1185">Reference proteome</keyword>
<keyword evidence="4" id="KW-0378">Hydrolase</keyword>
<dbReference type="GO" id="GO:0046872">
    <property type="term" value="F:metal ion binding"/>
    <property type="evidence" value="ECO:0007669"/>
    <property type="project" value="UniProtKB-KW"/>
</dbReference>
<dbReference type="PANTHER" id="PTHR30471:SF3">
    <property type="entry name" value="UPF0758 PROTEIN YEES-RELATED"/>
    <property type="match status" value="1"/>
</dbReference>
<dbReference type="NCBIfam" id="TIGR00608">
    <property type="entry name" value="radc"/>
    <property type="match status" value="1"/>
</dbReference>
<dbReference type="CDD" id="cd08071">
    <property type="entry name" value="MPN_DUF2466"/>
    <property type="match status" value="1"/>
</dbReference>
<evidence type="ECO:0000313" key="10">
    <source>
        <dbReference type="Proteomes" id="UP001139006"/>
    </source>
</evidence>
<comment type="similarity">
    <text evidence="1 7">Belongs to the UPF0758 family.</text>
</comment>
<reference evidence="9 10" key="1">
    <citation type="journal article" date="2023" name="Int. J. Syst. Evol. Microbiol.">
        <title>Ligilactobacillus ubinensis sp. nov., a novel species isolated from the wild ferment of a durian fruit (Durio zibethinus).</title>
        <authorList>
            <person name="Heng Y.C."/>
            <person name="Menon N."/>
            <person name="Chen B."/>
            <person name="Loo B.Z.L."/>
            <person name="Wong G.W.J."/>
            <person name="Lim A.C.H."/>
            <person name="Silvaraju S."/>
            <person name="Kittelmann S."/>
        </authorList>
    </citation>
    <scope>NUCLEOTIDE SEQUENCE [LARGE SCALE GENOMIC DNA]</scope>
    <source>
        <strain evidence="9 10">WILCCON 0076</strain>
    </source>
</reference>
<feature type="domain" description="MPN" evidence="8">
    <location>
        <begin position="101"/>
        <end position="223"/>
    </location>
</feature>
<keyword evidence="2" id="KW-0645">Protease</keyword>
<dbReference type="NCBIfam" id="NF000642">
    <property type="entry name" value="PRK00024.1"/>
    <property type="match status" value="1"/>
</dbReference>
<dbReference type="PANTHER" id="PTHR30471">
    <property type="entry name" value="DNA REPAIR PROTEIN RADC"/>
    <property type="match status" value="1"/>
</dbReference>
<dbReference type="Gene3D" id="3.40.140.10">
    <property type="entry name" value="Cytidine Deaminase, domain 2"/>
    <property type="match status" value="1"/>
</dbReference>
<evidence type="ECO:0000259" key="8">
    <source>
        <dbReference type="PROSITE" id="PS50249"/>
    </source>
</evidence>
<evidence type="ECO:0000256" key="4">
    <source>
        <dbReference type="ARBA" id="ARBA00022801"/>
    </source>
</evidence>
<accession>A0A9X2FLF4</accession>
<evidence type="ECO:0000256" key="1">
    <source>
        <dbReference type="ARBA" id="ARBA00010243"/>
    </source>
</evidence>
<keyword evidence="6" id="KW-0482">Metalloprotease</keyword>
<dbReference type="InterPro" id="IPR020891">
    <property type="entry name" value="UPF0758_CS"/>
</dbReference>
<sequence length="223" mass="25771">MTLTHMYQEDNLKKRVMRFGAESLTDRELFYLLIGEFLPAKKSQKLTVDYFEEFGNLKQLQYFTSKTLQNFLQDKQASIFLEIICEFAQRYKKRGHLNLGQICSSKKVGEYMIDYLGDHKQENLVLILLDTKNYILAIKTLFVGTLNSSLVHPREIFNMAVRYSAARFMVVHNHPSGIVTPSENDIVMTNRLKKCGELLGIELLDHLIVGDTSYCSMREEGIL</sequence>
<proteinExistence type="inferred from homology"/>
<keyword evidence="3" id="KW-0479">Metal-binding</keyword>
<comment type="caution">
    <text evidence="9">The sequence shown here is derived from an EMBL/GenBank/DDBJ whole genome shotgun (WGS) entry which is preliminary data.</text>
</comment>
<dbReference type="GO" id="GO:0008237">
    <property type="term" value="F:metallopeptidase activity"/>
    <property type="evidence" value="ECO:0007669"/>
    <property type="project" value="UniProtKB-KW"/>
</dbReference>